<reference evidence="2" key="1">
    <citation type="submission" date="2020-05" db="EMBL/GenBank/DDBJ databases">
        <title>Phylogenomic resolution of chytrid fungi.</title>
        <authorList>
            <person name="Stajich J.E."/>
            <person name="Amses K."/>
            <person name="Simmons R."/>
            <person name="Seto K."/>
            <person name="Myers J."/>
            <person name="Bonds A."/>
            <person name="Quandt C.A."/>
            <person name="Barry K."/>
            <person name="Liu P."/>
            <person name="Grigoriev I."/>
            <person name="Longcore J.E."/>
            <person name="James T.Y."/>
        </authorList>
    </citation>
    <scope>NUCLEOTIDE SEQUENCE</scope>
    <source>
        <strain evidence="2">JEL0513</strain>
    </source>
</reference>
<protein>
    <submittedName>
        <fullName evidence="2">Uncharacterized protein</fullName>
    </submittedName>
</protein>
<dbReference type="Proteomes" id="UP001211907">
    <property type="component" value="Unassembled WGS sequence"/>
</dbReference>
<keyword evidence="1" id="KW-1133">Transmembrane helix</keyword>
<comment type="caution">
    <text evidence="2">The sequence shown here is derived from an EMBL/GenBank/DDBJ whole genome shotgun (WGS) entry which is preliminary data.</text>
</comment>
<dbReference type="EMBL" id="JADGJH010001195">
    <property type="protein sequence ID" value="KAJ3116950.1"/>
    <property type="molecule type" value="Genomic_DNA"/>
</dbReference>
<accession>A0AAD5SZD1</accession>
<feature type="transmembrane region" description="Helical" evidence="1">
    <location>
        <begin position="7"/>
        <end position="29"/>
    </location>
</feature>
<organism evidence="2 3">
    <name type="scientific">Physocladia obscura</name>
    <dbReference type="NCBI Taxonomy" id="109957"/>
    <lineage>
        <taxon>Eukaryota</taxon>
        <taxon>Fungi</taxon>
        <taxon>Fungi incertae sedis</taxon>
        <taxon>Chytridiomycota</taxon>
        <taxon>Chytridiomycota incertae sedis</taxon>
        <taxon>Chytridiomycetes</taxon>
        <taxon>Chytridiales</taxon>
        <taxon>Chytriomycetaceae</taxon>
        <taxon>Physocladia</taxon>
    </lineage>
</organism>
<feature type="transmembrane region" description="Helical" evidence="1">
    <location>
        <begin position="49"/>
        <end position="67"/>
    </location>
</feature>
<gene>
    <name evidence="2" type="ORF">HK100_000924</name>
</gene>
<evidence type="ECO:0000313" key="3">
    <source>
        <dbReference type="Proteomes" id="UP001211907"/>
    </source>
</evidence>
<proteinExistence type="predicted"/>
<feature type="non-terminal residue" evidence="2">
    <location>
        <position position="92"/>
    </location>
</feature>
<evidence type="ECO:0000313" key="2">
    <source>
        <dbReference type="EMBL" id="KAJ3116950.1"/>
    </source>
</evidence>
<dbReference type="AlphaFoldDB" id="A0AAD5SZD1"/>
<evidence type="ECO:0000256" key="1">
    <source>
        <dbReference type="SAM" id="Phobius"/>
    </source>
</evidence>
<keyword evidence="1" id="KW-0812">Transmembrane</keyword>
<sequence>MRLEILIWVSFMIRVVVGLFPLIFVAAAVDSNGVCVSVTNKDVTIIDKVTEIVYSMVMAYLFLAPIINGMKEMDEMITHSSKSNVREINGTI</sequence>
<keyword evidence="1" id="KW-0472">Membrane</keyword>
<name>A0AAD5SZD1_9FUNG</name>
<keyword evidence="3" id="KW-1185">Reference proteome</keyword>